<dbReference type="Gene3D" id="2.40.50.140">
    <property type="entry name" value="Nucleic acid-binding proteins"/>
    <property type="match status" value="1"/>
</dbReference>
<name>A0A3P8UV13_CYNSE</name>
<organism evidence="9 10">
    <name type="scientific">Cynoglossus semilaevis</name>
    <name type="common">Tongue sole</name>
    <dbReference type="NCBI Taxonomy" id="244447"/>
    <lineage>
        <taxon>Eukaryota</taxon>
        <taxon>Metazoa</taxon>
        <taxon>Chordata</taxon>
        <taxon>Craniata</taxon>
        <taxon>Vertebrata</taxon>
        <taxon>Euteleostomi</taxon>
        <taxon>Actinopterygii</taxon>
        <taxon>Neopterygii</taxon>
        <taxon>Teleostei</taxon>
        <taxon>Neoteleostei</taxon>
        <taxon>Acanthomorphata</taxon>
        <taxon>Carangaria</taxon>
        <taxon>Pleuronectiformes</taxon>
        <taxon>Pleuronectoidei</taxon>
        <taxon>Cynoglossidae</taxon>
        <taxon>Cynoglossinae</taxon>
        <taxon>Cynoglossus</taxon>
    </lineage>
</organism>
<keyword evidence="2" id="KW-0963">Cytoplasm</keyword>
<dbReference type="Pfam" id="PF01588">
    <property type="entry name" value="tRNA_bind"/>
    <property type="match status" value="1"/>
</dbReference>
<dbReference type="GO" id="GO:0000049">
    <property type="term" value="F:tRNA binding"/>
    <property type="evidence" value="ECO:0007669"/>
    <property type="project" value="UniProtKB-UniRule"/>
</dbReference>
<evidence type="ECO:0000256" key="3">
    <source>
        <dbReference type="ARBA" id="ARBA00022555"/>
    </source>
</evidence>
<evidence type="ECO:0000256" key="2">
    <source>
        <dbReference type="ARBA" id="ARBA00022490"/>
    </source>
</evidence>
<evidence type="ECO:0000259" key="8">
    <source>
        <dbReference type="PROSITE" id="PS50886"/>
    </source>
</evidence>
<feature type="coiled-coil region" evidence="7">
    <location>
        <begin position="16"/>
        <end position="80"/>
    </location>
</feature>
<dbReference type="GeneTree" id="ENSGT00940000154950"/>
<dbReference type="Ensembl" id="ENSCSET00000004148.1">
    <property type="protein sequence ID" value="ENSCSEP00000004095.1"/>
    <property type="gene ID" value="ENSCSEG00000002665.1"/>
</dbReference>
<protein>
    <submittedName>
        <fullName evidence="9">Aminoacyl tRNA synthetase complex interacting multifunctional protein 1a</fullName>
    </submittedName>
</protein>
<evidence type="ECO:0000313" key="9">
    <source>
        <dbReference type="Ensembl" id="ENSCSEP00000004095.1"/>
    </source>
</evidence>
<dbReference type="InterPro" id="IPR002547">
    <property type="entry name" value="tRNA-bd_dom"/>
</dbReference>
<dbReference type="FunFam" id="2.40.50.140:FF:000047">
    <property type="entry name" value="tyrosine--tRNA ligase, cytoplasmic isoform X2"/>
    <property type="match status" value="1"/>
</dbReference>
<evidence type="ECO:0000313" key="10">
    <source>
        <dbReference type="Proteomes" id="UP000265120"/>
    </source>
</evidence>
<keyword evidence="4 6" id="KW-0694">RNA-binding</keyword>
<dbReference type="CDD" id="cd02799">
    <property type="entry name" value="tRNA_bind_EMAP-II_like"/>
    <property type="match status" value="1"/>
</dbReference>
<dbReference type="InterPro" id="IPR051270">
    <property type="entry name" value="Tyrosine-tRNA_ligase_regulator"/>
</dbReference>
<reference evidence="9 10" key="1">
    <citation type="journal article" date="2014" name="Nat. Genet.">
        <title>Whole-genome sequence of a flatfish provides insights into ZW sex chromosome evolution and adaptation to a benthic lifestyle.</title>
        <authorList>
            <person name="Chen S."/>
            <person name="Zhang G."/>
            <person name="Shao C."/>
            <person name="Huang Q."/>
            <person name="Liu G."/>
            <person name="Zhang P."/>
            <person name="Song W."/>
            <person name="An N."/>
            <person name="Chalopin D."/>
            <person name="Volff J.N."/>
            <person name="Hong Y."/>
            <person name="Li Q."/>
            <person name="Sha Z."/>
            <person name="Zhou H."/>
            <person name="Xie M."/>
            <person name="Yu Q."/>
            <person name="Liu Y."/>
            <person name="Xiang H."/>
            <person name="Wang N."/>
            <person name="Wu K."/>
            <person name="Yang C."/>
            <person name="Zhou Q."/>
            <person name="Liao X."/>
            <person name="Yang L."/>
            <person name="Hu Q."/>
            <person name="Zhang J."/>
            <person name="Meng L."/>
            <person name="Jin L."/>
            <person name="Tian Y."/>
            <person name="Lian J."/>
            <person name="Yang J."/>
            <person name="Miao G."/>
            <person name="Liu S."/>
            <person name="Liang Z."/>
            <person name="Yan F."/>
            <person name="Li Y."/>
            <person name="Sun B."/>
            <person name="Zhang H."/>
            <person name="Zhang J."/>
            <person name="Zhu Y."/>
            <person name="Du M."/>
            <person name="Zhao Y."/>
            <person name="Schartl M."/>
            <person name="Tang Q."/>
            <person name="Wang J."/>
        </authorList>
    </citation>
    <scope>NUCLEOTIDE SEQUENCE</scope>
</reference>
<keyword evidence="7" id="KW-0175">Coiled coil</keyword>
<keyword evidence="10" id="KW-1185">Reference proteome</keyword>
<evidence type="ECO:0000256" key="6">
    <source>
        <dbReference type="PROSITE-ProRule" id="PRU00209"/>
    </source>
</evidence>
<dbReference type="GO" id="GO:0006412">
    <property type="term" value="P:translation"/>
    <property type="evidence" value="ECO:0007669"/>
    <property type="project" value="UniProtKB-KW"/>
</dbReference>
<evidence type="ECO:0000256" key="5">
    <source>
        <dbReference type="ARBA" id="ARBA00022917"/>
    </source>
</evidence>
<reference evidence="9" key="2">
    <citation type="submission" date="2025-08" db="UniProtKB">
        <authorList>
            <consortium name="Ensembl"/>
        </authorList>
    </citation>
    <scope>IDENTIFICATION</scope>
</reference>
<dbReference type="GO" id="GO:0005737">
    <property type="term" value="C:cytoplasm"/>
    <property type="evidence" value="ECO:0007669"/>
    <property type="project" value="UniProtKB-SubCell"/>
</dbReference>
<evidence type="ECO:0000256" key="7">
    <source>
        <dbReference type="SAM" id="Coils"/>
    </source>
</evidence>
<evidence type="ECO:0000256" key="1">
    <source>
        <dbReference type="ARBA" id="ARBA00004496"/>
    </source>
</evidence>
<dbReference type="PANTHER" id="PTHR11586">
    <property type="entry name" value="TRNA-AMINOACYLATION COFACTOR ARC1 FAMILY MEMBER"/>
    <property type="match status" value="1"/>
</dbReference>
<reference evidence="9" key="3">
    <citation type="submission" date="2025-09" db="UniProtKB">
        <authorList>
            <consortium name="Ensembl"/>
        </authorList>
    </citation>
    <scope>IDENTIFICATION</scope>
</reference>
<dbReference type="InterPro" id="IPR012340">
    <property type="entry name" value="NA-bd_OB-fold"/>
</dbReference>
<evidence type="ECO:0000256" key="4">
    <source>
        <dbReference type="ARBA" id="ARBA00022884"/>
    </source>
</evidence>
<dbReference type="AlphaFoldDB" id="A0A3P8UV13"/>
<dbReference type="PROSITE" id="PS50886">
    <property type="entry name" value="TRBD"/>
    <property type="match status" value="1"/>
</dbReference>
<dbReference type="PANTHER" id="PTHR11586:SF33">
    <property type="entry name" value="AMINOACYL TRNA SYNTHASE COMPLEX-INTERACTING MULTIFUNCTIONAL PROTEIN 1"/>
    <property type="match status" value="1"/>
</dbReference>
<dbReference type="SUPFAM" id="SSF50249">
    <property type="entry name" value="Nucleic acid-binding proteins"/>
    <property type="match status" value="1"/>
</dbReference>
<comment type="subcellular location">
    <subcellularLocation>
        <location evidence="1">Cytoplasm</location>
    </subcellularLocation>
</comment>
<keyword evidence="3 6" id="KW-0820">tRNA-binding</keyword>
<dbReference type="Proteomes" id="UP000265120">
    <property type="component" value="Chromosome 9"/>
</dbReference>
<sequence length="298" mass="33108">MFLARSLVKMSGHNPLLKLEQRAAEADQIIEYLKQQVQLLKEKSIAQASVKEEKKLMLENAKLKTDIEELKKLLLDKEKRRGGTWSLTPGHVGHFVFFFYCLSFRKTLMLFIFLLSKEGEKAEKKPAAPSQEDAKVDVSRLDLRIGRIITAEKHPDADSLYVEQVDVGEASPRTVVSGLVKHVPLEQMQNRMAVMLCNLKPAKMRGVVSQAMVMCASSPDKVEILDPPGGAVPGDRVTFQGFPGEPDKELNPKKKVWEQIQPDLLTDSQCVATYKGAAFEVAGKGVCKAQTMSNSGIK</sequence>
<keyword evidence="5" id="KW-0648">Protein biosynthesis</keyword>
<accession>A0A3P8UV13</accession>
<proteinExistence type="predicted"/>
<feature type="domain" description="TRNA-binding" evidence="8">
    <location>
        <begin position="137"/>
        <end position="238"/>
    </location>
</feature>